<reference evidence="8" key="1">
    <citation type="submission" date="2010-05" db="EMBL/GenBank/DDBJ databases">
        <title>The Genome Sequence of Magnaporthe poae strain ATCC 64411.</title>
        <authorList>
            <consortium name="The Broad Institute Genome Sequencing Platform"/>
            <consortium name="Broad Institute Genome Sequencing Center for Infectious Disease"/>
            <person name="Ma L.-J."/>
            <person name="Dead R."/>
            <person name="Young S."/>
            <person name="Zeng Q."/>
            <person name="Koehrsen M."/>
            <person name="Alvarado L."/>
            <person name="Berlin A."/>
            <person name="Chapman S.B."/>
            <person name="Chen Z."/>
            <person name="Freedman E."/>
            <person name="Gellesch M."/>
            <person name="Goldberg J."/>
            <person name="Griggs A."/>
            <person name="Gujja S."/>
            <person name="Heilman E.R."/>
            <person name="Heiman D."/>
            <person name="Hepburn T."/>
            <person name="Howarth C."/>
            <person name="Jen D."/>
            <person name="Larson L."/>
            <person name="Mehta T."/>
            <person name="Neiman D."/>
            <person name="Pearson M."/>
            <person name="Roberts A."/>
            <person name="Saif S."/>
            <person name="Shea T."/>
            <person name="Shenoy N."/>
            <person name="Sisk P."/>
            <person name="Stolte C."/>
            <person name="Sykes S."/>
            <person name="Walk T."/>
            <person name="White J."/>
            <person name="Yandava C."/>
            <person name="Haas B."/>
            <person name="Nusbaum C."/>
            <person name="Birren B."/>
        </authorList>
    </citation>
    <scope>NUCLEOTIDE SEQUENCE</scope>
    <source>
        <strain evidence="8">ATCC 64411</strain>
    </source>
</reference>
<feature type="transmembrane region" description="Helical" evidence="6">
    <location>
        <begin position="509"/>
        <end position="531"/>
    </location>
</feature>
<sequence>MPAARGKEGHNGSGPKKPGPDATHPGTQSQEAARGVKETPPTATTTTTSPPPAGGAPATITTTTTPPAGEAPATTPAIPPPPAAVSPSASKLPYDSETDDSHSSASGITAGTGPDPQERYSSFVEVPDSVYDRFSPRRKAVIVAVMSLCSFLTPVSSTAVLSAVPEVAAEFGTTGTVIGISNAFYMFFMGVSPMFWGPLSQTYGRRIINLVTAVLFTACSVGTVFASSLEIFIVWRLLTAFVGTSFILVGSTVISDLYRPTERATAMGWFLLGTVVGPALGPFLAGVIVTFQSWRVIFWMQAGLGALALTLVFFLLPETAYRLGKDDLVGMPRRMKARVLCSMINPLRVVKLFVYPNLTLTGVASAALMFNMYSLLTPIRYVINPRFNLVTPLQSGFFYLAPGCGYLVGTVLGGPYADYMVKRWIARRGGQRVPEDRLRSAIVAMGLVVPAWSGLSYQMPFAAMGLVVPACTLTYGWGLDRDVGGMPLAAVMLFVQGPRASEVVAGNYLMRYMFACLGTATVLPTISAIGVGWFCTLSSALLVISTLGLVATIAWGKGWREKRDLRELARRAERRRAANGLEGGESGPEVKETHR</sequence>
<evidence type="ECO:0000256" key="6">
    <source>
        <dbReference type="SAM" id="Phobius"/>
    </source>
</evidence>
<dbReference type="EnsemblFungi" id="MAPG_03992T0">
    <property type="protein sequence ID" value="MAPG_03992T0"/>
    <property type="gene ID" value="MAPG_03992"/>
</dbReference>
<evidence type="ECO:0000313" key="8">
    <source>
        <dbReference type="EMBL" id="KLU84958.1"/>
    </source>
</evidence>
<dbReference type="VEuPathDB" id="FungiDB:MAPG_03992"/>
<dbReference type="AlphaFoldDB" id="A0A0C4DVI6"/>
<dbReference type="EMBL" id="GL876968">
    <property type="protein sequence ID" value="KLU84958.1"/>
    <property type="molecule type" value="Genomic_DNA"/>
</dbReference>
<reference evidence="10" key="2">
    <citation type="submission" date="2010-05" db="EMBL/GenBank/DDBJ databases">
        <title>The genome sequence of Magnaporthe poae strain ATCC 64411.</title>
        <authorList>
            <person name="Ma L.-J."/>
            <person name="Dead R."/>
            <person name="Young S."/>
            <person name="Zeng Q."/>
            <person name="Koehrsen M."/>
            <person name="Alvarado L."/>
            <person name="Berlin A."/>
            <person name="Chapman S.B."/>
            <person name="Chen Z."/>
            <person name="Freedman E."/>
            <person name="Gellesch M."/>
            <person name="Goldberg J."/>
            <person name="Griggs A."/>
            <person name="Gujja S."/>
            <person name="Heilman E.R."/>
            <person name="Heiman D."/>
            <person name="Hepburn T."/>
            <person name="Howarth C."/>
            <person name="Jen D."/>
            <person name="Larson L."/>
            <person name="Mehta T."/>
            <person name="Neiman D."/>
            <person name="Pearson M."/>
            <person name="Roberts A."/>
            <person name="Saif S."/>
            <person name="Shea T."/>
            <person name="Shenoy N."/>
            <person name="Sisk P."/>
            <person name="Stolte C."/>
            <person name="Sykes S."/>
            <person name="Walk T."/>
            <person name="White J."/>
            <person name="Yandava C."/>
            <person name="Haas B."/>
            <person name="Nusbaum C."/>
            <person name="Birren B."/>
        </authorList>
    </citation>
    <scope>NUCLEOTIDE SEQUENCE [LARGE SCALE GENOMIC DNA]</scope>
    <source>
        <strain evidence="10">ATCC 64411 / 73-15</strain>
    </source>
</reference>
<reference evidence="9" key="5">
    <citation type="submission" date="2015-06" db="UniProtKB">
        <authorList>
            <consortium name="EnsemblFungi"/>
        </authorList>
    </citation>
    <scope>IDENTIFICATION</scope>
    <source>
        <strain evidence="9">ATCC 64411</strain>
    </source>
</reference>
<feature type="transmembrane region" description="Helical" evidence="6">
    <location>
        <begin position="176"/>
        <end position="195"/>
    </location>
</feature>
<evidence type="ECO:0000256" key="3">
    <source>
        <dbReference type="ARBA" id="ARBA00022989"/>
    </source>
</evidence>
<evidence type="ECO:0000256" key="2">
    <source>
        <dbReference type="ARBA" id="ARBA00022692"/>
    </source>
</evidence>
<feature type="compositionally biased region" description="Low complexity" evidence="5">
    <location>
        <begin position="39"/>
        <end position="48"/>
    </location>
</feature>
<evidence type="ECO:0000313" key="10">
    <source>
        <dbReference type="Proteomes" id="UP000011715"/>
    </source>
</evidence>
<dbReference type="OrthoDB" id="3066029at2759"/>
<dbReference type="GO" id="GO:0005886">
    <property type="term" value="C:plasma membrane"/>
    <property type="evidence" value="ECO:0007669"/>
    <property type="project" value="TreeGrafter"/>
</dbReference>
<gene>
    <name evidence="8" type="ORF">MAPG_03992</name>
</gene>
<evidence type="ECO:0000256" key="1">
    <source>
        <dbReference type="ARBA" id="ARBA00004141"/>
    </source>
</evidence>
<dbReference type="PANTHER" id="PTHR23502:SF64">
    <property type="entry name" value="TRANSPORTER, PUTATIVE (AFU_ORTHOLOGUE AFUA_3G11760)-RELATED"/>
    <property type="match status" value="1"/>
</dbReference>
<dbReference type="InterPro" id="IPR036259">
    <property type="entry name" value="MFS_trans_sf"/>
</dbReference>
<evidence type="ECO:0000259" key="7">
    <source>
        <dbReference type="PROSITE" id="PS50850"/>
    </source>
</evidence>
<dbReference type="eggNOG" id="KOG0255">
    <property type="taxonomic scope" value="Eukaryota"/>
</dbReference>
<feature type="compositionally biased region" description="Basic and acidic residues" evidence="5">
    <location>
        <begin position="1"/>
        <end position="10"/>
    </location>
</feature>
<evidence type="ECO:0000313" key="9">
    <source>
        <dbReference type="EnsemblFungi" id="MAPG_03992T0"/>
    </source>
</evidence>
<dbReference type="Gene3D" id="1.20.1720.10">
    <property type="entry name" value="Multidrug resistance protein D"/>
    <property type="match status" value="1"/>
</dbReference>
<evidence type="ECO:0000256" key="5">
    <source>
        <dbReference type="SAM" id="MobiDB-lite"/>
    </source>
</evidence>
<dbReference type="GO" id="GO:0022857">
    <property type="term" value="F:transmembrane transporter activity"/>
    <property type="evidence" value="ECO:0007669"/>
    <property type="project" value="InterPro"/>
</dbReference>
<dbReference type="SUPFAM" id="SSF103473">
    <property type="entry name" value="MFS general substrate transporter"/>
    <property type="match status" value="1"/>
</dbReference>
<keyword evidence="4 6" id="KW-0472">Membrane</keyword>
<keyword evidence="10" id="KW-1185">Reference proteome</keyword>
<proteinExistence type="predicted"/>
<evidence type="ECO:0000256" key="4">
    <source>
        <dbReference type="ARBA" id="ARBA00023136"/>
    </source>
</evidence>
<dbReference type="Pfam" id="PF07690">
    <property type="entry name" value="MFS_1"/>
    <property type="match status" value="1"/>
</dbReference>
<feature type="transmembrane region" description="Helical" evidence="6">
    <location>
        <begin position="266"/>
        <end position="291"/>
    </location>
</feature>
<dbReference type="InterPro" id="IPR020846">
    <property type="entry name" value="MFS_dom"/>
</dbReference>
<protein>
    <recommendedName>
        <fullName evidence="7">Major facilitator superfamily (MFS) profile domain-containing protein</fullName>
    </recommendedName>
</protein>
<feature type="transmembrane region" description="Helical" evidence="6">
    <location>
        <begin position="141"/>
        <end position="164"/>
    </location>
</feature>
<feature type="transmembrane region" description="Helical" evidence="6">
    <location>
        <begin position="207"/>
        <end position="227"/>
    </location>
</feature>
<dbReference type="InterPro" id="IPR011701">
    <property type="entry name" value="MFS"/>
</dbReference>
<name>A0A0C4DVI6_MAGP6</name>
<reference evidence="9" key="4">
    <citation type="journal article" date="2015" name="G3 (Bethesda)">
        <title>Genome sequences of three phytopathogenic species of the Magnaporthaceae family of fungi.</title>
        <authorList>
            <person name="Okagaki L.H."/>
            <person name="Nunes C.C."/>
            <person name="Sailsbery J."/>
            <person name="Clay B."/>
            <person name="Brown D."/>
            <person name="John T."/>
            <person name="Oh Y."/>
            <person name="Young N."/>
            <person name="Fitzgerald M."/>
            <person name="Haas B.J."/>
            <person name="Zeng Q."/>
            <person name="Young S."/>
            <person name="Adiconis X."/>
            <person name="Fan L."/>
            <person name="Levin J.Z."/>
            <person name="Mitchell T.K."/>
            <person name="Okubara P.A."/>
            <person name="Farman M.L."/>
            <person name="Kohn L.M."/>
            <person name="Birren B."/>
            <person name="Ma L.-J."/>
            <person name="Dean R.A."/>
        </authorList>
    </citation>
    <scope>NUCLEOTIDE SEQUENCE</scope>
    <source>
        <strain evidence="9">ATCC 64411 / 73-15</strain>
    </source>
</reference>
<comment type="subcellular location">
    <subcellularLocation>
        <location evidence="1">Membrane</location>
        <topology evidence="1">Multi-pass membrane protein</topology>
    </subcellularLocation>
</comment>
<reference evidence="8" key="3">
    <citation type="submission" date="2011-03" db="EMBL/GenBank/DDBJ databases">
        <title>Annotation of Magnaporthe poae ATCC 64411.</title>
        <authorList>
            <person name="Ma L.-J."/>
            <person name="Dead R."/>
            <person name="Young S.K."/>
            <person name="Zeng Q."/>
            <person name="Gargeya S."/>
            <person name="Fitzgerald M."/>
            <person name="Haas B."/>
            <person name="Abouelleil A."/>
            <person name="Alvarado L."/>
            <person name="Arachchi H.M."/>
            <person name="Berlin A."/>
            <person name="Brown A."/>
            <person name="Chapman S.B."/>
            <person name="Chen Z."/>
            <person name="Dunbar C."/>
            <person name="Freedman E."/>
            <person name="Gearin G."/>
            <person name="Gellesch M."/>
            <person name="Goldberg J."/>
            <person name="Griggs A."/>
            <person name="Gujja S."/>
            <person name="Heiman D."/>
            <person name="Howarth C."/>
            <person name="Larson L."/>
            <person name="Lui A."/>
            <person name="MacDonald P.J.P."/>
            <person name="Mehta T."/>
            <person name="Montmayeur A."/>
            <person name="Murphy C."/>
            <person name="Neiman D."/>
            <person name="Pearson M."/>
            <person name="Priest M."/>
            <person name="Roberts A."/>
            <person name="Saif S."/>
            <person name="Shea T."/>
            <person name="Shenoy N."/>
            <person name="Sisk P."/>
            <person name="Stolte C."/>
            <person name="Sykes S."/>
            <person name="Yandava C."/>
            <person name="Wortman J."/>
            <person name="Nusbaum C."/>
            <person name="Birren B."/>
        </authorList>
    </citation>
    <scope>NUCLEOTIDE SEQUENCE</scope>
    <source>
        <strain evidence="8">ATCC 64411</strain>
    </source>
</reference>
<dbReference type="EMBL" id="ADBL01000941">
    <property type="status" value="NOT_ANNOTATED_CDS"/>
    <property type="molecule type" value="Genomic_DNA"/>
</dbReference>
<feature type="compositionally biased region" description="Low complexity" evidence="5">
    <location>
        <begin position="55"/>
        <end position="76"/>
    </location>
</feature>
<dbReference type="STRING" id="644358.A0A0C4DVI6"/>
<dbReference type="Proteomes" id="UP000011715">
    <property type="component" value="Unassembled WGS sequence"/>
</dbReference>
<dbReference type="PANTHER" id="PTHR23502">
    <property type="entry name" value="MAJOR FACILITATOR SUPERFAMILY"/>
    <property type="match status" value="1"/>
</dbReference>
<feature type="transmembrane region" description="Helical" evidence="6">
    <location>
        <begin position="461"/>
        <end position="479"/>
    </location>
</feature>
<keyword evidence="3 6" id="KW-1133">Transmembrane helix</keyword>
<dbReference type="OMA" id="GNYFMRY"/>
<feature type="domain" description="Major facilitator superfamily (MFS) profile" evidence="7">
    <location>
        <begin position="142"/>
        <end position="595"/>
    </location>
</feature>
<feature type="transmembrane region" description="Helical" evidence="6">
    <location>
        <begin position="438"/>
        <end position="455"/>
    </location>
</feature>
<feature type="transmembrane region" description="Helical" evidence="6">
    <location>
        <begin position="396"/>
        <end position="417"/>
    </location>
</feature>
<accession>A0A0C4DVI6</accession>
<dbReference type="PROSITE" id="PS50850">
    <property type="entry name" value="MFS"/>
    <property type="match status" value="1"/>
</dbReference>
<organism evidence="9 10">
    <name type="scientific">Magnaporthiopsis poae (strain ATCC 64411 / 73-15)</name>
    <name type="common">Kentucky bluegrass fungus</name>
    <name type="synonym">Magnaporthe poae</name>
    <dbReference type="NCBI Taxonomy" id="644358"/>
    <lineage>
        <taxon>Eukaryota</taxon>
        <taxon>Fungi</taxon>
        <taxon>Dikarya</taxon>
        <taxon>Ascomycota</taxon>
        <taxon>Pezizomycotina</taxon>
        <taxon>Sordariomycetes</taxon>
        <taxon>Sordariomycetidae</taxon>
        <taxon>Magnaporthales</taxon>
        <taxon>Magnaporthaceae</taxon>
        <taxon>Magnaporthiopsis</taxon>
    </lineage>
</organism>
<feature type="transmembrane region" description="Helical" evidence="6">
    <location>
        <begin position="537"/>
        <end position="556"/>
    </location>
</feature>
<feature type="transmembrane region" description="Helical" evidence="6">
    <location>
        <begin position="297"/>
        <end position="316"/>
    </location>
</feature>
<keyword evidence="2 6" id="KW-0812">Transmembrane</keyword>
<feature type="transmembrane region" description="Helical" evidence="6">
    <location>
        <begin position="233"/>
        <end position="254"/>
    </location>
</feature>
<feature type="transmembrane region" description="Helical" evidence="6">
    <location>
        <begin position="352"/>
        <end position="376"/>
    </location>
</feature>
<feature type="region of interest" description="Disordered" evidence="5">
    <location>
        <begin position="1"/>
        <end position="120"/>
    </location>
</feature>